<evidence type="ECO:0000313" key="2">
    <source>
        <dbReference type="EMBL" id="KAG6115323.1"/>
    </source>
</evidence>
<name>A0A9P7Q3P6_9HYPO</name>
<evidence type="ECO:0000256" key="1">
    <source>
        <dbReference type="SAM" id="MobiDB-lite"/>
    </source>
</evidence>
<feature type="region of interest" description="Disordered" evidence="1">
    <location>
        <begin position="52"/>
        <end position="76"/>
    </location>
</feature>
<protein>
    <submittedName>
        <fullName evidence="2">Uncharacterized protein</fullName>
    </submittedName>
</protein>
<reference evidence="2 3" key="1">
    <citation type="journal article" date="2020" name="bioRxiv">
        <title>Whole genome comparisons of ergot fungi reveals the divergence and evolution of species within the genus Claviceps are the result of varying mechanisms driving genome evolution and host range expansion.</title>
        <authorList>
            <person name="Wyka S.A."/>
            <person name="Mondo S.J."/>
            <person name="Liu M."/>
            <person name="Dettman J."/>
            <person name="Nalam V."/>
            <person name="Broders K.D."/>
        </authorList>
    </citation>
    <scope>NUCLEOTIDE SEQUENCE [LARGE SCALE GENOMIC DNA]</scope>
    <source>
        <strain evidence="2 3">LM576</strain>
    </source>
</reference>
<dbReference type="AlphaFoldDB" id="A0A9P7Q3P6"/>
<keyword evidence="3" id="KW-1185">Reference proteome</keyword>
<proteinExistence type="predicted"/>
<accession>A0A9P7Q3P6</accession>
<gene>
    <name evidence="2" type="ORF">E4U13_002843</name>
</gene>
<organism evidence="2 3">
    <name type="scientific">Claviceps humidiphila</name>
    <dbReference type="NCBI Taxonomy" id="1294629"/>
    <lineage>
        <taxon>Eukaryota</taxon>
        <taxon>Fungi</taxon>
        <taxon>Dikarya</taxon>
        <taxon>Ascomycota</taxon>
        <taxon>Pezizomycotina</taxon>
        <taxon>Sordariomycetes</taxon>
        <taxon>Hypocreomycetidae</taxon>
        <taxon>Hypocreales</taxon>
        <taxon>Clavicipitaceae</taxon>
        <taxon>Claviceps</taxon>
    </lineage>
</organism>
<dbReference type="EMBL" id="SRQM01000229">
    <property type="protein sequence ID" value="KAG6115323.1"/>
    <property type="molecule type" value="Genomic_DNA"/>
</dbReference>
<evidence type="ECO:0000313" key="3">
    <source>
        <dbReference type="Proteomes" id="UP000732380"/>
    </source>
</evidence>
<feature type="compositionally biased region" description="Acidic residues" evidence="1">
    <location>
        <begin position="148"/>
        <end position="158"/>
    </location>
</feature>
<dbReference type="Proteomes" id="UP000732380">
    <property type="component" value="Unassembled WGS sequence"/>
</dbReference>
<feature type="compositionally biased region" description="Polar residues" evidence="1">
    <location>
        <begin position="52"/>
        <end position="62"/>
    </location>
</feature>
<feature type="region of interest" description="Disordered" evidence="1">
    <location>
        <begin position="130"/>
        <end position="162"/>
    </location>
</feature>
<comment type="caution">
    <text evidence="2">The sequence shown here is derived from an EMBL/GenBank/DDBJ whole genome shotgun (WGS) entry which is preliminary data.</text>
</comment>
<sequence length="191" mass="20446">MLRLAPPKKKKKPAPLLSISLSLLVKELPLLFEKLACASQKNLLYSPRSSRLTLEKPTSTPQEAPFPKTSPPQQEPPFRLGIFSYAFGLGALPPPSFTIFLPFSPPRAPPPPPPPPPLLLLLPPCPQAAADDALFTPSSPSVDSASASDDDDDPDDESSSLLDSSTALGLWYIQQTATRSASHLDPPCVCV</sequence>
<feature type="compositionally biased region" description="Low complexity" evidence="1">
    <location>
        <begin position="137"/>
        <end position="147"/>
    </location>
</feature>